<organism evidence="3 4">
    <name type="scientific">Rhodococcus oxybenzonivorans</name>
    <dbReference type="NCBI Taxonomy" id="1990687"/>
    <lineage>
        <taxon>Bacteria</taxon>
        <taxon>Bacillati</taxon>
        <taxon>Actinomycetota</taxon>
        <taxon>Actinomycetes</taxon>
        <taxon>Mycobacteriales</taxon>
        <taxon>Nocardiaceae</taxon>
        <taxon>Rhodococcus</taxon>
    </lineage>
</organism>
<dbReference type="SUPFAM" id="SSF46785">
    <property type="entry name" value="Winged helix' DNA-binding domain"/>
    <property type="match status" value="1"/>
</dbReference>
<dbReference type="Proteomes" id="UP000245711">
    <property type="component" value="Chromosome"/>
</dbReference>
<dbReference type="AlphaFoldDB" id="A0A2S2BXI1"/>
<dbReference type="PANTHER" id="PTHR33164:SF106">
    <property type="entry name" value="TRANSCRIPTIONAL REGULATORY PROTEIN"/>
    <property type="match status" value="1"/>
</dbReference>
<dbReference type="GO" id="GO:0006950">
    <property type="term" value="P:response to stress"/>
    <property type="evidence" value="ECO:0007669"/>
    <property type="project" value="TreeGrafter"/>
</dbReference>
<dbReference type="InterPro" id="IPR036388">
    <property type="entry name" value="WH-like_DNA-bd_sf"/>
</dbReference>
<dbReference type="PROSITE" id="PS50995">
    <property type="entry name" value="HTH_MARR_2"/>
    <property type="match status" value="1"/>
</dbReference>
<dbReference type="Pfam" id="PF12802">
    <property type="entry name" value="MarR_2"/>
    <property type="match status" value="1"/>
</dbReference>
<evidence type="ECO:0000259" key="2">
    <source>
        <dbReference type="PROSITE" id="PS50995"/>
    </source>
</evidence>
<feature type="compositionally biased region" description="Basic and acidic residues" evidence="1">
    <location>
        <begin position="11"/>
        <end position="22"/>
    </location>
</feature>
<dbReference type="EMBL" id="CP021354">
    <property type="protein sequence ID" value="AWK73283.1"/>
    <property type="molecule type" value="Genomic_DNA"/>
</dbReference>
<dbReference type="KEGG" id="roz:CBI38_18660"/>
<dbReference type="PANTHER" id="PTHR33164">
    <property type="entry name" value="TRANSCRIPTIONAL REGULATOR, MARR FAMILY"/>
    <property type="match status" value="1"/>
</dbReference>
<dbReference type="Gene3D" id="1.10.10.10">
    <property type="entry name" value="Winged helix-like DNA-binding domain superfamily/Winged helix DNA-binding domain"/>
    <property type="match status" value="1"/>
</dbReference>
<name>A0A2S2BXI1_9NOCA</name>
<sequence>MVAPGRTISAHRADYRRADGGGHHRHRVVSGSLDCRDRRRGKPVPDRGRHLRALISLLDAGRADIAATPGWLGDRLGINSASVTALLDRMEKAGLVRRTPDAEDRRRSRITVTATAMNLGETFFGPLINRTTTILEGFDPSERQTISRFLDGMNAAVAVERQVAVQPSEDSVSRSRTRRAGEPT</sequence>
<feature type="domain" description="HTH marR-type" evidence="2">
    <location>
        <begin position="1"/>
        <end position="155"/>
    </location>
</feature>
<gene>
    <name evidence="3" type="ORF">CBI38_18660</name>
</gene>
<keyword evidence="4" id="KW-1185">Reference proteome</keyword>
<evidence type="ECO:0000313" key="3">
    <source>
        <dbReference type="EMBL" id="AWK73283.1"/>
    </source>
</evidence>
<evidence type="ECO:0000313" key="4">
    <source>
        <dbReference type="Proteomes" id="UP000245711"/>
    </source>
</evidence>
<dbReference type="PRINTS" id="PR00598">
    <property type="entry name" value="HTHMARR"/>
</dbReference>
<evidence type="ECO:0000256" key="1">
    <source>
        <dbReference type="SAM" id="MobiDB-lite"/>
    </source>
</evidence>
<dbReference type="OrthoDB" id="3694026at2"/>
<proteinExistence type="predicted"/>
<dbReference type="InterPro" id="IPR036390">
    <property type="entry name" value="WH_DNA-bd_sf"/>
</dbReference>
<feature type="region of interest" description="Disordered" evidence="1">
    <location>
        <begin position="1"/>
        <end position="46"/>
    </location>
</feature>
<dbReference type="GO" id="GO:0003700">
    <property type="term" value="F:DNA-binding transcription factor activity"/>
    <property type="evidence" value="ECO:0007669"/>
    <property type="project" value="InterPro"/>
</dbReference>
<dbReference type="InterPro" id="IPR000835">
    <property type="entry name" value="HTH_MarR-typ"/>
</dbReference>
<dbReference type="SMART" id="SM00347">
    <property type="entry name" value="HTH_MARR"/>
    <property type="match status" value="1"/>
</dbReference>
<dbReference type="InterPro" id="IPR039422">
    <property type="entry name" value="MarR/SlyA-like"/>
</dbReference>
<accession>A0A2S2BXI1</accession>
<reference evidence="3 4" key="1">
    <citation type="submission" date="2017-05" db="EMBL/GenBank/DDBJ databases">
        <title>Isolation of Rhodococcus sp. S2-17 biodegrading of BP-3.</title>
        <authorList>
            <person name="Lee Y."/>
            <person name="Kim K.H."/>
            <person name="Chun B.H."/>
            <person name="Jung H.S."/>
            <person name="Jeon C.O."/>
        </authorList>
    </citation>
    <scope>NUCLEOTIDE SEQUENCE [LARGE SCALE GENOMIC DNA]</scope>
    <source>
        <strain evidence="3 4">S2-17</strain>
    </source>
</reference>
<protein>
    <recommendedName>
        <fullName evidence="2">HTH marR-type domain-containing protein</fullName>
    </recommendedName>
</protein>